<evidence type="ECO:0000313" key="4">
    <source>
        <dbReference type="Proteomes" id="UP000254711"/>
    </source>
</evidence>
<feature type="transmembrane region" description="Helical" evidence="1">
    <location>
        <begin position="57"/>
        <end position="75"/>
    </location>
</feature>
<feature type="transmembrane region" description="Helical" evidence="1">
    <location>
        <begin position="207"/>
        <end position="228"/>
    </location>
</feature>
<dbReference type="EMBL" id="QQSY01000001">
    <property type="protein sequence ID" value="RDI99516.1"/>
    <property type="molecule type" value="Genomic_DNA"/>
</dbReference>
<feature type="transmembrane region" description="Helical" evidence="1">
    <location>
        <begin position="258"/>
        <end position="275"/>
    </location>
</feature>
<dbReference type="Pfam" id="PF01757">
    <property type="entry name" value="Acyl_transf_3"/>
    <property type="match status" value="1"/>
</dbReference>
<feature type="transmembrane region" description="Helical" evidence="1">
    <location>
        <begin position="178"/>
        <end position="200"/>
    </location>
</feature>
<protein>
    <submittedName>
        <fullName evidence="3">Acyltransferase</fullName>
    </submittedName>
</protein>
<dbReference type="OrthoDB" id="9767863at2"/>
<comment type="caution">
    <text evidence="3">The sequence shown here is derived from an EMBL/GenBank/DDBJ whole genome shotgun (WGS) entry which is preliminary data.</text>
</comment>
<dbReference type="GO" id="GO:0016747">
    <property type="term" value="F:acyltransferase activity, transferring groups other than amino-acyl groups"/>
    <property type="evidence" value="ECO:0007669"/>
    <property type="project" value="InterPro"/>
</dbReference>
<keyword evidence="3" id="KW-0808">Transferase</keyword>
<gene>
    <name evidence="3" type="ORF">DVT68_01255</name>
</gene>
<dbReference type="RefSeq" id="WP_114823259.1">
    <property type="nucleotide sequence ID" value="NZ_QQSY01000001.1"/>
</dbReference>
<dbReference type="GO" id="GO:0000271">
    <property type="term" value="P:polysaccharide biosynthetic process"/>
    <property type="evidence" value="ECO:0007669"/>
    <property type="project" value="TreeGrafter"/>
</dbReference>
<keyword evidence="1" id="KW-0472">Membrane</keyword>
<keyword evidence="1" id="KW-1133">Transmembrane helix</keyword>
<feature type="transmembrane region" description="Helical" evidence="1">
    <location>
        <begin position="138"/>
        <end position="158"/>
    </location>
</feature>
<feature type="transmembrane region" description="Helical" evidence="1">
    <location>
        <begin position="327"/>
        <end position="349"/>
    </location>
</feature>
<dbReference type="AlphaFoldDB" id="A0A370KA41"/>
<name>A0A370KA41_9GAMM</name>
<evidence type="ECO:0000259" key="2">
    <source>
        <dbReference type="Pfam" id="PF01757"/>
    </source>
</evidence>
<dbReference type="PANTHER" id="PTHR23028:SF53">
    <property type="entry name" value="ACYL_TRANSF_3 DOMAIN-CONTAINING PROTEIN"/>
    <property type="match status" value="1"/>
</dbReference>
<dbReference type="InterPro" id="IPR050879">
    <property type="entry name" value="Acyltransferase_3"/>
</dbReference>
<feature type="transmembrane region" description="Helical" evidence="1">
    <location>
        <begin position="234"/>
        <end position="251"/>
    </location>
</feature>
<evidence type="ECO:0000313" key="3">
    <source>
        <dbReference type="EMBL" id="RDI99516.1"/>
    </source>
</evidence>
<dbReference type="GO" id="GO:0016020">
    <property type="term" value="C:membrane"/>
    <property type="evidence" value="ECO:0007669"/>
    <property type="project" value="TreeGrafter"/>
</dbReference>
<sequence length="406" mass="44692">MPPVYGGGVSGNDKQQAQEGYQNGNIATSATGSTAAPTGIRGMQGTIQPYSYKSVQTLRAVAAMSVALMHILFFYGDSMKYIGGPDPWMFHFFNFKGFGGVGIQIFFVISGFIMAYLNAIAETRTFGAFMGRRLTRIVPLYWVCTLVWSCILADPSFYGARKIIESLLFIPNPDNTAVLGPGWSLNFEMMFYALFAFVMLVMRRSAIWIGVAFLVMHIIGEITGFFVFRLFSDAVVTNFLAGIAIFHIHRLDWVKKEATAIFVAGVALLLSSIYWHMPDASFGARQFVPWGIPSMLIVLGAVSMDVANKHMWLFRNRMMLALGNASYALYLVHSMCFIGISMLLLYTLAIQKYVGPDGACLIYLVVCCVVGLVVHHLVEKPLNKLVRKVTAAISAKVSPSAQPVAA</sequence>
<feature type="domain" description="Acyltransferase 3" evidence="2">
    <location>
        <begin position="54"/>
        <end position="370"/>
    </location>
</feature>
<organism evidence="3 4">
    <name type="scientific">Dyella solisilvae</name>
    <dbReference type="NCBI Taxonomy" id="1920168"/>
    <lineage>
        <taxon>Bacteria</taxon>
        <taxon>Pseudomonadati</taxon>
        <taxon>Pseudomonadota</taxon>
        <taxon>Gammaproteobacteria</taxon>
        <taxon>Lysobacterales</taxon>
        <taxon>Rhodanobacteraceae</taxon>
        <taxon>Dyella</taxon>
    </lineage>
</organism>
<reference evidence="3 4" key="1">
    <citation type="submission" date="2018-07" db="EMBL/GenBank/DDBJ databases">
        <title>Dyella solisilvae sp. nov., isolated from the pine and broad-leaved mixed forest soil.</title>
        <authorList>
            <person name="Gao Z."/>
            <person name="Qiu L."/>
        </authorList>
    </citation>
    <scope>NUCLEOTIDE SEQUENCE [LARGE SCALE GENOMIC DNA]</scope>
    <source>
        <strain evidence="3 4">DHG54</strain>
    </source>
</reference>
<accession>A0A370KA41</accession>
<dbReference type="InterPro" id="IPR002656">
    <property type="entry name" value="Acyl_transf_3_dom"/>
</dbReference>
<feature type="transmembrane region" description="Helical" evidence="1">
    <location>
        <begin position="361"/>
        <end position="378"/>
    </location>
</feature>
<proteinExistence type="predicted"/>
<feature type="transmembrane region" description="Helical" evidence="1">
    <location>
        <begin position="287"/>
        <end position="307"/>
    </location>
</feature>
<keyword evidence="3" id="KW-0012">Acyltransferase</keyword>
<feature type="transmembrane region" description="Helical" evidence="1">
    <location>
        <begin position="95"/>
        <end position="117"/>
    </location>
</feature>
<keyword evidence="1" id="KW-0812">Transmembrane</keyword>
<evidence type="ECO:0000256" key="1">
    <source>
        <dbReference type="SAM" id="Phobius"/>
    </source>
</evidence>
<keyword evidence="4" id="KW-1185">Reference proteome</keyword>
<dbReference type="PANTHER" id="PTHR23028">
    <property type="entry name" value="ACETYLTRANSFERASE"/>
    <property type="match status" value="1"/>
</dbReference>
<dbReference type="Proteomes" id="UP000254711">
    <property type="component" value="Unassembled WGS sequence"/>
</dbReference>